<dbReference type="OrthoDB" id="10249612at2759"/>
<evidence type="ECO:0000256" key="11">
    <source>
        <dbReference type="SAM" id="MobiDB-lite"/>
    </source>
</evidence>
<dbReference type="Proteomes" id="UP000780801">
    <property type="component" value="Unassembled WGS sequence"/>
</dbReference>
<keyword evidence="5" id="KW-0479">Metal-binding</keyword>
<evidence type="ECO:0000256" key="9">
    <source>
        <dbReference type="ARBA" id="ARBA00023679"/>
    </source>
</evidence>
<dbReference type="SUPFAM" id="SSF55811">
    <property type="entry name" value="Nudix"/>
    <property type="match status" value="1"/>
</dbReference>
<dbReference type="PROSITE" id="PS00893">
    <property type="entry name" value="NUDIX_BOX"/>
    <property type="match status" value="1"/>
</dbReference>
<evidence type="ECO:0000256" key="7">
    <source>
        <dbReference type="ARBA" id="ARBA00022842"/>
    </source>
</evidence>
<feature type="region of interest" description="Disordered" evidence="11">
    <location>
        <begin position="99"/>
        <end position="138"/>
    </location>
</feature>
<dbReference type="GO" id="GO:0035529">
    <property type="term" value="F:NADH pyrophosphatase activity"/>
    <property type="evidence" value="ECO:0007669"/>
    <property type="project" value="TreeGrafter"/>
</dbReference>
<dbReference type="PROSITE" id="PS51462">
    <property type="entry name" value="NUDIX"/>
    <property type="match status" value="1"/>
</dbReference>
<keyword evidence="14" id="KW-1185">Reference proteome</keyword>
<dbReference type="GO" id="GO:0006742">
    <property type="term" value="P:NADP+ catabolic process"/>
    <property type="evidence" value="ECO:0007669"/>
    <property type="project" value="TreeGrafter"/>
</dbReference>
<evidence type="ECO:0000256" key="1">
    <source>
        <dbReference type="ARBA" id="ARBA00001946"/>
    </source>
</evidence>
<dbReference type="PANTHER" id="PTHR42904:SF6">
    <property type="entry name" value="NAD-CAPPED RNA HYDROLASE NUDT12"/>
    <property type="match status" value="1"/>
</dbReference>
<evidence type="ECO:0000313" key="14">
    <source>
        <dbReference type="Proteomes" id="UP000780801"/>
    </source>
</evidence>
<dbReference type="SUPFAM" id="SSF48403">
    <property type="entry name" value="Ankyrin repeat"/>
    <property type="match status" value="1"/>
</dbReference>
<dbReference type="GO" id="GO:0005777">
    <property type="term" value="C:peroxisome"/>
    <property type="evidence" value="ECO:0007669"/>
    <property type="project" value="TreeGrafter"/>
</dbReference>
<dbReference type="Gene3D" id="3.90.79.10">
    <property type="entry name" value="Nucleoside Triphosphate Pyrophosphohydrolase"/>
    <property type="match status" value="1"/>
</dbReference>
<dbReference type="CDD" id="cd03429">
    <property type="entry name" value="NUDIX_NADH_pyrophosphatase_Nudt13"/>
    <property type="match status" value="1"/>
</dbReference>
<dbReference type="GO" id="GO:0005829">
    <property type="term" value="C:cytosol"/>
    <property type="evidence" value="ECO:0007669"/>
    <property type="project" value="TreeGrafter"/>
</dbReference>
<dbReference type="InterPro" id="IPR020084">
    <property type="entry name" value="NUDIX_hydrolase_CS"/>
</dbReference>
<feature type="domain" description="Nudix hydrolase" evidence="12">
    <location>
        <begin position="377"/>
        <end position="503"/>
    </location>
</feature>
<dbReference type="Pfam" id="PF13857">
    <property type="entry name" value="Ank_5"/>
    <property type="match status" value="1"/>
</dbReference>
<evidence type="ECO:0000256" key="2">
    <source>
        <dbReference type="ARBA" id="ARBA00001947"/>
    </source>
</evidence>
<dbReference type="Gene3D" id="3.90.79.20">
    <property type="match status" value="1"/>
</dbReference>
<dbReference type="InterPro" id="IPR015797">
    <property type="entry name" value="NUDIX_hydrolase-like_dom_sf"/>
</dbReference>
<feature type="compositionally biased region" description="Low complexity" evidence="11">
    <location>
        <begin position="108"/>
        <end position="138"/>
    </location>
</feature>
<evidence type="ECO:0000256" key="8">
    <source>
        <dbReference type="ARBA" id="ARBA00023027"/>
    </source>
</evidence>
<proteinExistence type="inferred from homology"/>
<comment type="caution">
    <text evidence="13">The sequence shown here is derived from an EMBL/GenBank/DDBJ whole genome shotgun (WGS) entry which is preliminary data.</text>
</comment>
<gene>
    <name evidence="13" type="primary">NPY1</name>
    <name evidence="13" type="ORF">BGW38_007671</name>
</gene>
<evidence type="ECO:0000256" key="5">
    <source>
        <dbReference type="ARBA" id="ARBA00022723"/>
    </source>
</evidence>
<keyword evidence="8" id="KW-0520">NAD</keyword>
<dbReference type="Gene3D" id="1.25.40.20">
    <property type="entry name" value="Ankyrin repeat-containing domain"/>
    <property type="match status" value="1"/>
</dbReference>
<dbReference type="PROSITE" id="PS50088">
    <property type="entry name" value="ANK_REPEAT"/>
    <property type="match status" value="1"/>
</dbReference>
<name>A0A9P6G2F6_9FUNG</name>
<organism evidence="13 14">
    <name type="scientific">Lunasporangiospora selenospora</name>
    <dbReference type="NCBI Taxonomy" id="979761"/>
    <lineage>
        <taxon>Eukaryota</taxon>
        <taxon>Fungi</taxon>
        <taxon>Fungi incertae sedis</taxon>
        <taxon>Mucoromycota</taxon>
        <taxon>Mortierellomycotina</taxon>
        <taxon>Mortierellomycetes</taxon>
        <taxon>Mortierellales</taxon>
        <taxon>Mortierellaceae</taxon>
        <taxon>Lunasporangiospora</taxon>
    </lineage>
</organism>
<dbReference type="EMBL" id="JAABOA010000051">
    <property type="protein sequence ID" value="KAF9586267.1"/>
    <property type="molecule type" value="Genomic_DNA"/>
</dbReference>
<evidence type="ECO:0000256" key="10">
    <source>
        <dbReference type="PROSITE-ProRule" id="PRU00023"/>
    </source>
</evidence>
<dbReference type="InterPro" id="IPR002110">
    <property type="entry name" value="Ankyrin_rpt"/>
</dbReference>
<evidence type="ECO:0000256" key="4">
    <source>
        <dbReference type="ARBA" id="ARBA00012381"/>
    </source>
</evidence>
<dbReference type="InterPro" id="IPR036770">
    <property type="entry name" value="Ankyrin_rpt-contain_sf"/>
</dbReference>
<comment type="catalytic activity">
    <reaction evidence="9">
        <text>a 5'-end NAD(+)-phospho-ribonucleoside in mRNA + H2O = a 5'-end phospho-adenosine-phospho-ribonucleoside in mRNA + beta-nicotinamide D-ribonucleotide + 2 H(+)</text>
        <dbReference type="Rhea" id="RHEA:60876"/>
        <dbReference type="Rhea" id="RHEA-COMP:15698"/>
        <dbReference type="Rhea" id="RHEA-COMP:15719"/>
        <dbReference type="ChEBI" id="CHEBI:14649"/>
        <dbReference type="ChEBI" id="CHEBI:15377"/>
        <dbReference type="ChEBI" id="CHEBI:15378"/>
        <dbReference type="ChEBI" id="CHEBI:144029"/>
        <dbReference type="ChEBI" id="CHEBI:144051"/>
    </reaction>
    <physiologicalReaction direction="left-to-right" evidence="9">
        <dbReference type="Rhea" id="RHEA:60877"/>
    </physiologicalReaction>
</comment>
<dbReference type="SMART" id="SM00248">
    <property type="entry name" value="ANK"/>
    <property type="match status" value="1"/>
</dbReference>
<evidence type="ECO:0000256" key="3">
    <source>
        <dbReference type="ARBA" id="ARBA00009595"/>
    </source>
</evidence>
<comment type="similarity">
    <text evidence="3">Belongs to the Nudix hydrolase family. NudC subfamily.</text>
</comment>
<dbReference type="InterPro" id="IPR050241">
    <property type="entry name" value="NAD-cap_RNA_hydrolase_NudC"/>
</dbReference>
<evidence type="ECO:0000256" key="6">
    <source>
        <dbReference type="ARBA" id="ARBA00022801"/>
    </source>
</evidence>
<accession>A0A9P6G2F6</accession>
<dbReference type="NCBIfam" id="NF001299">
    <property type="entry name" value="PRK00241.1"/>
    <property type="match status" value="1"/>
</dbReference>
<comment type="cofactor">
    <cofactor evidence="1">
        <name>Mg(2+)</name>
        <dbReference type="ChEBI" id="CHEBI:18420"/>
    </cofactor>
</comment>
<protein>
    <recommendedName>
        <fullName evidence="4">NAD(+) diphosphatase</fullName>
        <ecNumber evidence="4">3.6.1.22</ecNumber>
    </recommendedName>
</protein>
<comment type="cofactor">
    <cofactor evidence="2">
        <name>Zn(2+)</name>
        <dbReference type="ChEBI" id="CHEBI:29105"/>
    </cofactor>
</comment>
<sequence>MAPSAPSPQPDVFEAAAAGNLEAIKDLGRIHLEAKNDRGWTPLMFAARYGHVSIVEFLLSAAKVDPKVQNKDGKTAADLAEFWGSLEAVAVFDRLAPNSTTKPKTQQSTASPFAAPATTPSEVTATASGTTSTVSETVGGAKSRLAEWWKRRRVYETEPVHFSGGTHNRLSFLRTDKEYLQASIQASSSRYLILADHGVMFKSTTKHLAFASYNDISHLIGKNPLTDLPDGMVLVFLGADESPETASNIPQVTLVNGRRGLGYWALDLSAKGPGVKQETKDAIEQFLNAFPEKHGHYMAEMRPAAFSLSSPEGGLVAQARSVIDWNKRSRFCTGCGQKNLSLDGGHKRTCPPTLLENGVEKASDCLAHKGVQNFTYPRTDPVVIVCVISQDGERVLLGRQAVWPKGMYSCLAGFVEPGESLEEAARREVKEEAGVHLGHVMYHSSQPWPFPNSLMVGCHAEALNEDFDVTKEDQELEEAKWFSRQEILDALNGSRGVNWGMPSEDGGLRLPPRTAIAHHILKAWAAQKGEMLQPKM</sequence>
<dbReference type="GO" id="GO:0019677">
    <property type="term" value="P:NAD+ catabolic process"/>
    <property type="evidence" value="ECO:0007669"/>
    <property type="project" value="TreeGrafter"/>
</dbReference>
<keyword evidence="6" id="KW-0378">Hydrolase</keyword>
<evidence type="ECO:0000313" key="13">
    <source>
        <dbReference type="EMBL" id="KAF9586267.1"/>
    </source>
</evidence>
<dbReference type="GO" id="GO:0046872">
    <property type="term" value="F:metal ion binding"/>
    <property type="evidence" value="ECO:0007669"/>
    <property type="project" value="UniProtKB-KW"/>
</dbReference>
<dbReference type="InterPro" id="IPR000086">
    <property type="entry name" value="NUDIX_hydrolase_dom"/>
</dbReference>
<feature type="repeat" description="ANK" evidence="10">
    <location>
        <begin position="38"/>
        <end position="60"/>
    </location>
</feature>
<dbReference type="InterPro" id="IPR049734">
    <property type="entry name" value="NudC-like_C"/>
</dbReference>
<reference evidence="13" key="1">
    <citation type="journal article" date="2020" name="Fungal Divers.">
        <title>Resolving the Mortierellaceae phylogeny through synthesis of multi-gene phylogenetics and phylogenomics.</title>
        <authorList>
            <person name="Vandepol N."/>
            <person name="Liber J."/>
            <person name="Desiro A."/>
            <person name="Na H."/>
            <person name="Kennedy M."/>
            <person name="Barry K."/>
            <person name="Grigoriev I.V."/>
            <person name="Miller A.N."/>
            <person name="O'Donnell K."/>
            <person name="Stajich J.E."/>
            <person name="Bonito G."/>
        </authorList>
    </citation>
    <scope>NUCLEOTIDE SEQUENCE</scope>
    <source>
        <strain evidence="13">KOD1015</strain>
    </source>
</reference>
<keyword evidence="7" id="KW-0460">Magnesium</keyword>
<dbReference type="PROSITE" id="PS50297">
    <property type="entry name" value="ANK_REP_REGION"/>
    <property type="match status" value="1"/>
</dbReference>
<evidence type="ECO:0000259" key="12">
    <source>
        <dbReference type="PROSITE" id="PS51462"/>
    </source>
</evidence>
<dbReference type="Pfam" id="PF00293">
    <property type="entry name" value="NUDIX"/>
    <property type="match status" value="1"/>
</dbReference>
<dbReference type="PANTHER" id="PTHR42904">
    <property type="entry name" value="NUDIX HYDROLASE, NUDC SUBFAMILY"/>
    <property type="match status" value="1"/>
</dbReference>
<dbReference type="AlphaFoldDB" id="A0A9P6G2F6"/>
<dbReference type="EC" id="3.6.1.22" evidence="4"/>
<keyword evidence="10" id="KW-0040">ANK repeat</keyword>